<organism evidence="3 4">
    <name type="scientific">Sinobaca qinghaiensis</name>
    <dbReference type="NCBI Taxonomy" id="342944"/>
    <lineage>
        <taxon>Bacteria</taxon>
        <taxon>Bacillati</taxon>
        <taxon>Bacillota</taxon>
        <taxon>Bacilli</taxon>
        <taxon>Bacillales</taxon>
        <taxon>Sporolactobacillaceae</taxon>
        <taxon>Sinobaca</taxon>
    </lineage>
</organism>
<keyword evidence="2" id="KW-1133">Transmembrane helix</keyword>
<evidence type="ECO:0000313" key="3">
    <source>
        <dbReference type="EMBL" id="RKD73147.1"/>
    </source>
</evidence>
<gene>
    <name evidence="3" type="ORF">ATL39_2353</name>
</gene>
<reference evidence="3 4" key="1">
    <citation type="submission" date="2018-09" db="EMBL/GenBank/DDBJ databases">
        <title>Genomic Encyclopedia of Archaeal and Bacterial Type Strains, Phase II (KMG-II): from individual species to whole genera.</title>
        <authorList>
            <person name="Goeker M."/>
        </authorList>
    </citation>
    <scope>NUCLEOTIDE SEQUENCE [LARGE SCALE GENOMIC DNA]</scope>
    <source>
        <strain evidence="3 4">DSM 17008</strain>
    </source>
</reference>
<feature type="region of interest" description="Disordered" evidence="1">
    <location>
        <begin position="237"/>
        <end position="260"/>
    </location>
</feature>
<feature type="transmembrane region" description="Helical" evidence="2">
    <location>
        <begin position="13"/>
        <end position="35"/>
    </location>
</feature>
<dbReference type="AlphaFoldDB" id="A0A419V3P8"/>
<name>A0A419V3P8_9BACL</name>
<dbReference type="RefSeq" id="WP_120193521.1">
    <property type="nucleotide sequence ID" value="NZ_RAPK01000009.1"/>
</dbReference>
<accession>A0A419V3P8</accession>
<keyword evidence="2" id="KW-0812">Transmembrane</keyword>
<dbReference type="Proteomes" id="UP000285120">
    <property type="component" value="Unassembled WGS sequence"/>
</dbReference>
<evidence type="ECO:0000313" key="4">
    <source>
        <dbReference type="Proteomes" id="UP000285120"/>
    </source>
</evidence>
<protein>
    <submittedName>
        <fullName evidence="3">Uncharacterized protein</fullName>
    </submittedName>
</protein>
<evidence type="ECO:0000256" key="2">
    <source>
        <dbReference type="SAM" id="Phobius"/>
    </source>
</evidence>
<dbReference type="EMBL" id="RAPK01000009">
    <property type="protein sequence ID" value="RKD73147.1"/>
    <property type="molecule type" value="Genomic_DNA"/>
</dbReference>
<evidence type="ECO:0000256" key="1">
    <source>
        <dbReference type="SAM" id="MobiDB-lite"/>
    </source>
</evidence>
<feature type="transmembrane region" description="Helical" evidence="2">
    <location>
        <begin position="77"/>
        <end position="99"/>
    </location>
</feature>
<comment type="caution">
    <text evidence="3">The sequence shown here is derived from an EMBL/GenBank/DDBJ whole genome shotgun (WGS) entry which is preliminary data.</text>
</comment>
<feature type="transmembrane region" description="Helical" evidence="2">
    <location>
        <begin position="105"/>
        <end position="125"/>
    </location>
</feature>
<proteinExistence type="predicted"/>
<sequence length="260" mass="29515">MNLLNAFFGDYNWQYYLVLPIIFGGMSGLITFAYISMNRKLNNDKFPKATLKEKTNWWFRFWNFIWPRSSYPGRLTFVPYGLIFIVSGSLAGILGSNLLNSTENVGEIIGISIIAGINGLTYLIANSMSSGGIEDKLSNEIINKNRAFAFASYNILEDEAENVEPDYFNDPELDSLVDEDNLPHDAEWEYESSPFQIDPQRLDPNDVDGARYLLWLGINPKYLAHFVTEETWEEAIDQASQYSPAQNGEEADVSPQKEDS</sequence>
<keyword evidence="4" id="KW-1185">Reference proteome</keyword>
<keyword evidence="2" id="KW-0472">Membrane</keyword>